<dbReference type="PANTHER" id="PTHR35126:SF1">
    <property type="entry name" value="DUF3067 DOMAIN-CONTAINING PROTEIN"/>
    <property type="match status" value="1"/>
</dbReference>
<reference evidence="2" key="1">
    <citation type="journal article" date="2020" name="bioRxiv">
        <title>Comparative genomics of Chlamydomonas.</title>
        <authorList>
            <person name="Craig R.J."/>
            <person name="Hasan A.R."/>
            <person name="Ness R.W."/>
            <person name="Keightley P.D."/>
        </authorList>
    </citation>
    <scope>NUCLEOTIDE SEQUENCE</scope>
    <source>
        <strain evidence="2">CCAP 11/70</strain>
    </source>
</reference>
<feature type="region of interest" description="Disordered" evidence="1">
    <location>
        <begin position="49"/>
        <end position="79"/>
    </location>
</feature>
<sequence length="278" mass="30513">MEVFARPPARAPVQSTSHKSSSRVVARATFGEFFGGFFDGSWAPKSTRAWRLNQAPREMDGRGEEPSTSAPGDAPGPERAIEDLQDRLSRLPASARRDLAGEGTSAADGSGFDGSSPMTKSFSDVDDASLSAALNARIGAIASSTASYDSTVTEEEMRQPLTADELRRLIFEKYNKTYDVSIVRRDLPGRSFVSMNIMWTHLEQRSFKMTEAQYMDKLDSVAFLVGALGQADKVRAFLKERAKSHNGLPPRPVMGSAITIRFDLEQSVIEEWFGAGYQ</sequence>
<comment type="caution">
    <text evidence="2">The sequence shown here is derived from an EMBL/GenBank/DDBJ whole genome shotgun (WGS) entry which is preliminary data.</text>
</comment>
<dbReference type="Proteomes" id="UP000612055">
    <property type="component" value="Unassembled WGS sequence"/>
</dbReference>
<dbReference type="Pfam" id="PF11267">
    <property type="entry name" value="DUF3067"/>
    <property type="match status" value="1"/>
</dbReference>
<keyword evidence="3" id="KW-1185">Reference proteome</keyword>
<evidence type="ECO:0000313" key="3">
    <source>
        <dbReference type="Proteomes" id="UP000612055"/>
    </source>
</evidence>
<proteinExistence type="predicted"/>
<evidence type="ECO:0000313" key="2">
    <source>
        <dbReference type="EMBL" id="KAG2498067.1"/>
    </source>
</evidence>
<evidence type="ECO:0000256" key="1">
    <source>
        <dbReference type="SAM" id="MobiDB-lite"/>
    </source>
</evidence>
<dbReference type="AlphaFoldDB" id="A0A835YAT5"/>
<dbReference type="PANTHER" id="PTHR35126">
    <property type="entry name" value="SLR0598 PROTEIN"/>
    <property type="match status" value="1"/>
</dbReference>
<dbReference type="InterPro" id="IPR021420">
    <property type="entry name" value="DUF3067"/>
</dbReference>
<name>A0A835YAT5_9CHLO</name>
<feature type="compositionally biased region" description="Polar residues" evidence="1">
    <location>
        <begin position="13"/>
        <end position="23"/>
    </location>
</feature>
<dbReference type="OrthoDB" id="5234at2759"/>
<organism evidence="2 3">
    <name type="scientific">Edaphochlamys debaryana</name>
    <dbReference type="NCBI Taxonomy" id="47281"/>
    <lineage>
        <taxon>Eukaryota</taxon>
        <taxon>Viridiplantae</taxon>
        <taxon>Chlorophyta</taxon>
        <taxon>core chlorophytes</taxon>
        <taxon>Chlorophyceae</taxon>
        <taxon>CS clade</taxon>
        <taxon>Chlamydomonadales</taxon>
        <taxon>Chlamydomonadales incertae sedis</taxon>
        <taxon>Edaphochlamys</taxon>
    </lineage>
</organism>
<dbReference type="Gene3D" id="3.30.428.40">
    <property type="entry name" value="Protein of unknown function DUF3067"/>
    <property type="match status" value="1"/>
</dbReference>
<protein>
    <submittedName>
        <fullName evidence="2">Uncharacterized protein</fullName>
    </submittedName>
</protein>
<accession>A0A835YAT5</accession>
<feature type="region of interest" description="Disordered" evidence="1">
    <location>
        <begin position="1"/>
        <end position="24"/>
    </location>
</feature>
<dbReference type="EMBL" id="JAEHOE010000011">
    <property type="protein sequence ID" value="KAG2498067.1"/>
    <property type="molecule type" value="Genomic_DNA"/>
</dbReference>
<feature type="compositionally biased region" description="Low complexity" evidence="1">
    <location>
        <begin position="103"/>
        <end position="116"/>
    </location>
</feature>
<gene>
    <name evidence="2" type="ORF">HYH03_003827</name>
</gene>
<feature type="region of interest" description="Disordered" evidence="1">
    <location>
        <begin position="96"/>
        <end position="120"/>
    </location>
</feature>